<evidence type="ECO:0000313" key="2">
    <source>
        <dbReference type="EMBL" id="MFB9324979.1"/>
    </source>
</evidence>
<comment type="caution">
    <text evidence="2">The sequence shown here is derived from an EMBL/GenBank/DDBJ whole genome shotgun (WGS) entry which is preliminary data.</text>
</comment>
<sequence>MFYNKLRDRGSETNDPFDNLQSHQEADVEQSRNPFGEYFADNEDMEHQEINPEQHFVNPNYVNGYDRDDGTHVEGYWRDGDGDTSVDLQVEDGGGYMQTNPDDDLGNNLNHGRVFDDPFETSSA</sequence>
<reference evidence="2 3" key="1">
    <citation type="submission" date="2024-09" db="EMBL/GenBank/DDBJ databases">
        <authorList>
            <person name="Sun Q."/>
            <person name="Mori K."/>
        </authorList>
    </citation>
    <scope>NUCLEOTIDE SEQUENCE [LARGE SCALE GENOMIC DNA]</scope>
    <source>
        <strain evidence="2 3">TISTR 2452</strain>
    </source>
</reference>
<protein>
    <recommendedName>
        <fullName evidence="4">DUF3892 domain-containing protein</fullName>
    </recommendedName>
</protein>
<name>A0ABV5KII7_9BACL</name>
<evidence type="ECO:0000313" key="3">
    <source>
        <dbReference type="Proteomes" id="UP001589747"/>
    </source>
</evidence>
<gene>
    <name evidence="2" type="ORF">ACFFSY_03470</name>
</gene>
<evidence type="ECO:0000256" key="1">
    <source>
        <dbReference type="SAM" id="MobiDB-lite"/>
    </source>
</evidence>
<organism evidence="2 3">
    <name type="scientific">Paenibacillus aurantiacus</name>
    <dbReference type="NCBI Taxonomy" id="1936118"/>
    <lineage>
        <taxon>Bacteria</taxon>
        <taxon>Bacillati</taxon>
        <taxon>Bacillota</taxon>
        <taxon>Bacilli</taxon>
        <taxon>Bacillales</taxon>
        <taxon>Paenibacillaceae</taxon>
        <taxon>Paenibacillus</taxon>
    </lineage>
</organism>
<feature type="region of interest" description="Disordered" evidence="1">
    <location>
        <begin position="1"/>
        <end position="33"/>
    </location>
</feature>
<proteinExistence type="predicted"/>
<feature type="compositionally biased region" description="Polar residues" evidence="1">
    <location>
        <begin position="13"/>
        <end position="23"/>
    </location>
</feature>
<accession>A0ABV5KII7</accession>
<feature type="compositionally biased region" description="Basic and acidic residues" evidence="1">
    <location>
        <begin position="1"/>
        <end position="12"/>
    </location>
</feature>
<feature type="compositionally biased region" description="Basic and acidic residues" evidence="1">
    <location>
        <begin position="72"/>
        <end position="81"/>
    </location>
</feature>
<dbReference type="Proteomes" id="UP001589747">
    <property type="component" value="Unassembled WGS sequence"/>
</dbReference>
<feature type="region of interest" description="Disordered" evidence="1">
    <location>
        <begin position="72"/>
        <end position="124"/>
    </location>
</feature>
<dbReference type="EMBL" id="JBHMDO010000008">
    <property type="protein sequence ID" value="MFB9324979.1"/>
    <property type="molecule type" value="Genomic_DNA"/>
</dbReference>
<dbReference type="RefSeq" id="WP_377489935.1">
    <property type="nucleotide sequence ID" value="NZ_JBHMDO010000008.1"/>
</dbReference>
<evidence type="ECO:0008006" key="4">
    <source>
        <dbReference type="Google" id="ProtNLM"/>
    </source>
</evidence>
<keyword evidence="3" id="KW-1185">Reference proteome</keyword>